<organism evidence="2 3">
    <name type="scientific">Rangifer tarandus platyrhynchus</name>
    <name type="common">Svalbard reindeer</name>
    <dbReference type="NCBI Taxonomy" id="3082113"/>
    <lineage>
        <taxon>Eukaryota</taxon>
        <taxon>Metazoa</taxon>
        <taxon>Chordata</taxon>
        <taxon>Craniata</taxon>
        <taxon>Vertebrata</taxon>
        <taxon>Euteleostomi</taxon>
        <taxon>Mammalia</taxon>
        <taxon>Eutheria</taxon>
        <taxon>Laurasiatheria</taxon>
        <taxon>Artiodactyla</taxon>
        <taxon>Ruminantia</taxon>
        <taxon>Pecora</taxon>
        <taxon>Cervidae</taxon>
        <taxon>Odocoileinae</taxon>
        <taxon>Rangifer</taxon>
    </lineage>
</organism>
<gene>
    <name evidence="2" type="ORF">MRATA1EN1_LOCUS23599</name>
</gene>
<accession>A0ABN8ZL44</accession>
<keyword evidence="1" id="KW-1133">Transmembrane helix</keyword>
<keyword evidence="3" id="KW-1185">Reference proteome</keyword>
<keyword evidence="1" id="KW-0812">Transmembrane</keyword>
<evidence type="ECO:0000256" key="1">
    <source>
        <dbReference type="SAM" id="Phobius"/>
    </source>
</evidence>
<evidence type="ECO:0000313" key="3">
    <source>
        <dbReference type="Proteomes" id="UP001176941"/>
    </source>
</evidence>
<name>A0ABN8ZL44_RANTA</name>
<evidence type="ECO:0000313" key="2">
    <source>
        <dbReference type="EMBL" id="CAI9174637.1"/>
    </source>
</evidence>
<reference evidence="2" key="1">
    <citation type="submission" date="2023-04" db="EMBL/GenBank/DDBJ databases">
        <authorList>
            <consortium name="ELIXIR-Norway"/>
        </authorList>
    </citation>
    <scope>NUCLEOTIDE SEQUENCE [LARGE SCALE GENOMIC DNA]</scope>
</reference>
<dbReference type="EMBL" id="OX459940">
    <property type="protein sequence ID" value="CAI9174637.1"/>
    <property type="molecule type" value="Genomic_DNA"/>
</dbReference>
<sequence length="139" mass="15282">MLYFPQIKNTTPQIGDFGATETALTSAPLFVHSFLETSLLGSRPANLRKLDGAVLTVLNCLKNGQPVPFPLLSTPFIIFVLFFSLGNGLKPVLKLVYSGGKLKKLDEIRLGSLELPLMCLFIHLRKDKAKHKDGLVCSK</sequence>
<keyword evidence="1" id="KW-0472">Membrane</keyword>
<feature type="transmembrane region" description="Helical" evidence="1">
    <location>
        <begin position="69"/>
        <end position="88"/>
    </location>
</feature>
<proteinExistence type="predicted"/>
<protein>
    <submittedName>
        <fullName evidence="2">Uncharacterized protein</fullName>
    </submittedName>
</protein>
<dbReference type="Proteomes" id="UP001176941">
    <property type="component" value="Chromosome 4"/>
</dbReference>